<evidence type="ECO:0000313" key="11">
    <source>
        <dbReference type="Proteomes" id="UP000178650"/>
    </source>
</evidence>
<dbReference type="GO" id="GO:0006465">
    <property type="term" value="P:signal peptide processing"/>
    <property type="evidence" value="ECO:0007669"/>
    <property type="project" value="TreeGrafter"/>
</dbReference>
<feature type="transmembrane region" description="Helical" evidence="7">
    <location>
        <begin position="6"/>
        <end position="30"/>
    </location>
</feature>
<reference evidence="10 11" key="1">
    <citation type="journal article" date="2016" name="Nat. Commun.">
        <title>Thousands of microbial genomes shed light on interconnected biogeochemical processes in an aquifer system.</title>
        <authorList>
            <person name="Anantharaman K."/>
            <person name="Brown C.T."/>
            <person name="Hug L.A."/>
            <person name="Sharon I."/>
            <person name="Castelle C.J."/>
            <person name="Probst A.J."/>
            <person name="Thomas B.C."/>
            <person name="Singh A."/>
            <person name="Wilkins M.J."/>
            <person name="Karaoz U."/>
            <person name="Brodie E.L."/>
            <person name="Williams K.H."/>
            <person name="Hubbard S.S."/>
            <person name="Banfield J.F."/>
        </authorList>
    </citation>
    <scope>NUCLEOTIDE SEQUENCE [LARGE SCALE GENOMIC DNA]</scope>
</reference>
<evidence type="ECO:0000259" key="9">
    <source>
        <dbReference type="Pfam" id="PF06750"/>
    </source>
</evidence>
<accession>A0A1G2IX97</accession>
<dbReference type="EMBL" id="MHPJ01000003">
    <property type="protein sequence ID" value="OGZ79474.1"/>
    <property type="molecule type" value="Genomic_DNA"/>
</dbReference>
<evidence type="ECO:0000256" key="5">
    <source>
        <dbReference type="ARBA" id="ARBA00022989"/>
    </source>
</evidence>
<protein>
    <recommendedName>
        <fullName evidence="12">Prepilin peptidase</fullName>
    </recommendedName>
</protein>
<feature type="transmembrane region" description="Helical" evidence="7">
    <location>
        <begin position="257"/>
        <end position="280"/>
    </location>
</feature>
<name>A0A1G2IX97_9BACT</name>
<evidence type="ECO:0000256" key="6">
    <source>
        <dbReference type="ARBA" id="ARBA00023136"/>
    </source>
</evidence>
<dbReference type="GO" id="GO:0004190">
    <property type="term" value="F:aspartic-type endopeptidase activity"/>
    <property type="evidence" value="ECO:0007669"/>
    <property type="project" value="InterPro"/>
</dbReference>
<sequence length="285" mass="32453">MDYIFIVLNVFVFLLGISIGSFLNCAIYRLEQKKKLTGRSFCPHCKHTLIWKDLIPVFSFLYLRGKCRYCHKKISWQYPLVEIAAGILFLIIFLMSSRALPQQGVAIQSICTKLLDCHVASLLAMTAYLVFMFYVASSLVIIFIYDLKHYLIPDKVLLPAIIITFLYRLFESFWIPAFAGMTVLAVIISAGFFFIIWLVSRGRWMGFGDVKLAVLMGLLLGVSNVLVALFLAFFFGAIIGIILMILDRKGLKSEIPFGPFLILGTFMALFWGSVIISWYLNIFKI</sequence>
<dbReference type="PANTHER" id="PTHR30487:SF0">
    <property type="entry name" value="PREPILIN LEADER PEPTIDASE_N-METHYLTRANSFERASE-RELATED"/>
    <property type="match status" value="1"/>
</dbReference>
<feature type="transmembrane region" description="Helical" evidence="7">
    <location>
        <begin position="181"/>
        <end position="200"/>
    </location>
</feature>
<dbReference type="STRING" id="1802223.A2358_04315"/>
<dbReference type="InterPro" id="IPR050882">
    <property type="entry name" value="Prepilin_peptidase/N-MTase"/>
</dbReference>
<comment type="caution">
    <text evidence="10">The sequence shown here is derived from an EMBL/GenBank/DDBJ whole genome shotgun (WGS) entry which is preliminary data.</text>
</comment>
<gene>
    <name evidence="10" type="ORF">A2358_04315</name>
</gene>
<evidence type="ECO:0000256" key="1">
    <source>
        <dbReference type="ARBA" id="ARBA00004651"/>
    </source>
</evidence>
<keyword evidence="5 7" id="KW-1133">Transmembrane helix</keyword>
<dbReference type="GO" id="GO:0005886">
    <property type="term" value="C:plasma membrane"/>
    <property type="evidence" value="ECO:0007669"/>
    <property type="project" value="UniProtKB-SubCell"/>
</dbReference>
<organism evidence="10 11">
    <name type="scientific">Candidatus Staskawiczbacteria bacterium RIFOXYB1_FULL_37_44</name>
    <dbReference type="NCBI Taxonomy" id="1802223"/>
    <lineage>
        <taxon>Bacteria</taxon>
        <taxon>Candidatus Staskawicziibacteriota</taxon>
    </lineage>
</organism>
<evidence type="ECO:0000256" key="4">
    <source>
        <dbReference type="ARBA" id="ARBA00022692"/>
    </source>
</evidence>
<evidence type="ECO:0000256" key="7">
    <source>
        <dbReference type="SAM" id="Phobius"/>
    </source>
</evidence>
<dbReference type="Pfam" id="PF01478">
    <property type="entry name" value="Peptidase_A24"/>
    <property type="match status" value="1"/>
</dbReference>
<dbReference type="InterPro" id="IPR000045">
    <property type="entry name" value="Prepilin_IV_endopep_pep"/>
</dbReference>
<feature type="transmembrane region" description="Helical" evidence="7">
    <location>
        <begin position="156"/>
        <end position="175"/>
    </location>
</feature>
<keyword evidence="3" id="KW-1003">Cell membrane</keyword>
<evidence type="ECO:0008006" key="12">
    <source>
        <dbReference type="Google" id="ProtNLM"/>
    </source>
</evidence>
<keyword evidence="4 7" id="KW-0812">Transmembrane</keyword>
<dbReference type="Pfam" id="PF06750">
    <property type="entry name" value="A24_N_bact"/>
    <property type="match status" value="1"/>
</dbReference>
<proteinExistence type="inferred from homology"/>
<comment type="similarity">
    <text evidence="2">Belongs to the peptidase A24 family.</text>
</comment>
<dbReference type="AlphaFoldDB" id="A0A1G2IX97"/>
<dbReference type="PANTHER" id="PTHR30487">
    <property type="entry name" value="TYPE 4 PREPILIN-LIKE PROTEINS LEADER PEPTIDE-PROCESSING ENZYME"/>
    <property type="match status" value="1"/>
</dbReference>
<dbReference type="InterPro" id="IPR010627">
    <property type="entry name" value="Prepilin_pept_A24_N"/>
</dbReference>
<feature type="domain" description="Prepilin peptidase A24 N-terminal" evidence="9">
    <location>
        <begin position="14"/>
        <end position="94"/>
    </location>
</feature>
<evidence type="ECO:0000259" key="8">
    <source>
        <dbReference type="Pfam" id="PF01478"/>
    </source>
</evidence>
<evidence type="ECO:0000256" key="2">
    <source>
        <dbReference type="ARBA" id="ARBA00005801"/>
    </source>
</evidence>
<comment type="subcellular location">
    <subcellularLocation>
        <location evidence="1">Cell membrane</location>
        <topology evidence="1">Multi-pass membrane protein</topology>
    </subcellularLocation>
</comment>
<dbReference type="Proteomes" id="UP000178650">
    <property type="component" value="Unassembled WGS sequence"/>
</dbReference>
<evidence type="ECO:0000256" key="3">
    <source>
        <dbReference type="ARBA" id="ARBA00022475"/>
    </source>
</evidence>
<feature type="transmembrane region" description="Helical" evidence="7">
    <location>
        <begin position="120"/>
        <end position="144"/>
    </location>
</feature>
<evidence type="ECO:0000313" key="10">
    <source>
        <dbReference type="EMBL" id="OGZ79474.1"/>
    </source>
</evidence>
<feature type="domain" description="Prepilin type IV endopeptidase peptidase" evidence="8">
    <location>
        <begin position="135"/>
        <end position="241"/>
    </location>
</feature>
<feature type="transmembrane region" description="Helical" evidence="7">
    <location>
        <begin position="78"/>
        <end position="100"/>
    </location>
</feature>
<dbReference type="Gene3D" id="1.20.120.1220">
    <property type="match status" value="1"/>
</dbReference>
<feature type="transmembrane region" description="Helical" evidence="7">
    <location>
        <begin position="212"/>
        <end position="245"/>
    </location>
</feature>
<keyword evidence="6 7" id="KW-0472">Membrane</keyword>